<dbReference type="CDD" id="cd06171">
    <property type="entry name" value="Sigma70_r4"/>
    <property type="match status" value="1"/>
</dbReference>
<proteinExistence type="inferred from homology"/>
<dbReference type="NCBIfam" id="TIGR02937">
    <property type="entry name" value="sigma70-ECF"/>
    <property type="match status" value="1"/>
</dbReference>
<dbReference type="InterPro" id="IPR013324">
    <property type="entry name" value="RNA_pol_sigma_r3/r4-like"/>
</dbReference>
<dbReference type="Gene3D" id="1.10.1740.10">
    <property type="match status" value="1"/>
</dbReference>
<dbReference type="PANTHER" id="PTHR43133">
    <property type="entry name" value="RNA POLYMERASE ECF-TYPE SIGMA FACTO"/>
    <property type="match status" value="1"/>
</dbReference>
<dbReference type="SUPFAM" id="SSF88659">
    <property type="entry name" value="Sigma3 and sigma4 domains of RNA polymerase sigma factors"/>
    <property type="match status" value="1"/>
</dbReference>
<dbReference type="InterPro" id="IPR013325">
    <property type="entry name" value="RNA_pol_sigma_r2"/>
</dbReference>
<dbReference type="SUPFAM" id="SSF88946">
    <property type="entry name" value="Sigma2 domain of RNA polymerase sigma factors"/>
    <property type="match status" value="1"/>
</dbReference>
<dbReference type="InterPro" id="IPR014284">
    <property type="entry name" value="RNA_pol_sigma-70_dom"/>
</dbReference>
<evidence type="ECO:0000256" key="3">
    <source>
        <dbReference type="ARBA" id="ARBA00023082"/>
    </source>
</evidence>
<evidence type="ECO:0000259" key="5">
    <source>
        <dbReference type="Pfam" id="PF04542"/>
    </source>
</evidence>
<dbReference type="NCBIfam" id="TIGR02985">
    <property type="entry name" value="Sig70_bacteroi1"/>
    <property type="match status" value="1"/>
</dbReference>
<sequence>MPNIRFILKLKDNLRPRNFQLETEADFDMLFQSYYHDLVTYAHTFLHDMDEAEDLVQNLFIHFWENARNIKLNGSLEAYFFKSVKNRCLNKLKSMHVYDKHKVLYLEATLSMNKSEDVEDATFLEKELLEALEKLPDQVREIIELKYLKGKKVSEIACQLELSVNTVKTQLHRGKSKLRKEMDPGLFSLFFLI</sequence>
<evidence type="ECO:0000259" key="6">
    <source>
        <dbReference type="Pfam" id="PF08281"/>
    </source>
</evidence>
<evidence type="ECO:0000256" key="1">
    <source>
        <dbReference type="ARBA" id="ARBA00010641"/>
    </source>
</evidence>
<keyword evidence="2" id="KW-0805">Transcription regulation</keyword>
<dbReference type="Pfam" id="PF08281">
    <property type="entry name" value="Sigma70_r4_2"/>
    <property type="match status" value="1"/>
</dbReference>
<dbReference type="Pfam" id="PF04542">
    <property type="entry name" value="Sigma70_r2"/>
    <property type="match status" value="1"/>
</dbReference>
<evidence type="ECO:0000256" key="4">
    <source>
        <dbReference type="ARBA" id="ARBA00023163"/>
    </source>
</evidence>
<evidence type="ECO:0000313" key="8">
    <source>
        <dbReference type="Proteomes" id="UP000248688"/>
    </source>
</evidence>
<keyword evidence="8" id="KW-1185">Reference proteome</keyword>
<dbReference type="InterPro" id="IPR013249">
    <property type="entry name" value="RNA_pol_sigma70_r4_t2"/>
</dbReference>
<dbReference type="KEGG" id="est:DN752_23460"/>
<dbReference type="GO" id="GO:0016987">
    <property type="term" value="F:sigma factor activity"/>
    <property type="evidence" value="ECO:0007669"/>
    <property type="project" value="UniProtKB-KW"/>
</dbReference>
<dbReference type="InterPro" id="IPR039425">
    <property type="entry name" value="RNA_pol_sigma-70-like"/>
</dbReference>
<dbReference type="Gene3D" id="1.10.10.10">
    <property type="entry name" value="Winged helix-like DNA-binding domain superfamily/Winged helix DNA-binding domain"/>
    <property type="match status" value="1"/>
</dbReference>
<comment type="similarity">
    <text evidence="1">Belongs to the sigma-70 factor family. ECF subfamily.</text>
</comment>
<dbReference type="InterPro" id="IPR014327">
    <property type="entry name" value="RNA_pol_sigma70_bacteroid"/>
</dbReference>
<feature type="domain" description="RNA polymerase sigma-70 region 2" evidence="5">
    <location>
        <begin position="30"/>
        <end position="93"/>
    </location>
</feature>
<gene>
    <name evidence="7" type="ORF">DN752_23460</name>
</gene>
<dbReference type="PANTHER" id="PTHR43133:SF46">
    <property type="entry name" value="RNA POLYMERASE SIGMA-70 FACTOR ECF SUBFAMILY"/>
    <property type="match status" value="1"/>
</dbReference>
<evidence type="ECO:0000313" key="7">
    <source>
        <dbReference type="EMBL" id="AWW32859.1"/>
    </source>
</evidence>
<accession>A0A2Z4IQ79</accession>
<keyword evidence="4" id="KW-0804">Transcription</keyword>
<reference evidence="7 8" key="1">
    <citation type="submission" date="2018-06" db="EMBL/GenBank/DDBJ databases">
        <title>Echinicola strongylocentroti sp. nov., isolated from a sea urchin Strongylocentrotus intermedius.</title>
        <authorList>
            <person name="Bae S.S."/>
        </authorList>
    </citation>
    <scope>NUCLEOTIDE SEQUENCE [LARGE SCALE GENOMIC DNA]</scope>
    <source>
        <strain evidence="7 8">MEBiC08714</strain>
    </source>
</reference>
<dbReference type="OrthoDB" id="1524077at2"/>
<keyword evidence="3" id="KW-0731">Sigma factor</keyword>
<evidence type="ECO:0000256" key="2">
    <source>
        <dbReference type="ARBA" id="ARBA00023015"/>
    </source>
</evidence>
<dbReference type="AlphaFoldDB" id="A0A2Z4IQ79"/>
<feature type="domain" description="RNA polymerase sigma factor 70 region 4 type 2" evidence="6">
    <location>
        <begin position="127"/>
        <end position="178"/>
    </location>
</feature>
<protein>
    <submittedName>
        <fullName evidence="7">RNA polymerase sigma-70 factor</fullName>
    </submittedName>
</protein>
<dbReference type="GO" id="GO:0006352">
    <property type="term" value="P:DNA-templated transcription initiation"/>
    <property type="evidence" value="ECO:0007669"/>
    <property type="project" value="InterPro"/>
</dbReference>
<dbReference type="InterPro" id="IPR007627">
    <property type="entry name" value="RNA_pol_sigma70_r2"/>
</dbReference>
<dbReference type="InterPro" id="IPR036388">
    <property type="entry name" value="WH-like_DNA-bd_sf"/>
</dbReference>
<dbReference type="GO" id="GO:0003677">
    <property type="term" value="F:DNA binding"/>
    <property type="evidence" value="ECO:0007669"/>
    <property type="project" value="InterPro"/>
</dbReference>
<dbReference type="EMBL" id="CP030041">
    <property type="protein sequence ID" value="AWW32859.1"/>
    <property type="molecule type" value="Genomic_DNA"/>
</dbReference>
<name>A0A2Z4IQ79_9BACT</name>
<organism evidence="7 8">
    <name type="scientific">Echinicola strongylocentroti</name>
    <dbReference type="NCBI Taxonomy" id="1795355"/>
    <lineage>
        <taxon>Bacteria</taxon>
        <taxon>Pseudomonadati</taxon>
        <taxon>Bacteroidota</taxon>
        <taxon>Cytophagia</taxon>
        <taxon>Cytophagales</taxon>
        <taxon>Cyclobacteriaceae</taxon>
        <taxon>Echinicola</taxon>
    </lineage>
</organism>
<dbReference type="Proteomes" id="UP000248688">
    <property type="component" value="Chromosome"/>
</dbReference>